<dbReference type="Proteomes" id="UP000663829">
    <property type="component" value="Unassembled WGS sequence"/>
</dbReference>
<evidence type="ECO:0000313" key="2">
    <source>
        <dbReference type="EMBL" id="CAF4037610.1"/>
    </source>
</evidence>
<dbReference type="GO" id="GO:0003700">
    <property type="term" value="F:DNA-binding transcription factor activity"/>
    <property type="evidence" value="ECO:0007669"/>
    <property type="project" value="InterPro"/>
</dbReference>
<dbReference type="OrthoDB" id="10060892at2759"/>
<sequence>MFKSQQMDLPLFVEQIPAIIEFVEPSNVAIPFREQIRIIAQPEQEYHARYRADFDREKKRAPRYIRSGAKNFEYPTIEIPSKYCDPNSKLYIRVCLVTVPQTDRGIYYIHPYSLETPEPLTGDIIQNSEDNAIYFPITQTDLNSGGIK</sequence>
<accession>A0A815AS97</accession>
<feature type="non-terminal residue" evidence="1">
    <location>
        <position position="148"/>
    </location>
</feature>
<evidence type="ECO:0000313" key="3">
    <source>
        <dbReference type="Proteomes" id="UP000663829"/>
    </source>
</evidence>
<dbReference type="AlphaFoldDB" id="A0A815AS97"/>
<keyword evidence="3" id="KW-1185">Reference proteome</keyword>
<gene>
    <name evidence="1" type="ORF">GPM918_LOCUS26584</name>
    <name evidence="2" type="ORF">SRO942_LOCUS26762</name>
</gene>
<comment type="caution">
    <text evidence="1">The sequence shown here is derived from an EMBL/GenBank/DDBJ whole genome shotgun (WGS) entry which is preliminary data.</text>
</comment>
<protein>
    <submittedName>
        <fullName evidence="1">Uncharacterized protein</fullName>
    </submittedName>
</protein>
<dbReference type="GO" id="GO:0003677">
    <property type="term" value="F:DNA binding"/>
    <property type="evidence" value="ECO:0007669"/>
    <property type="project" value="InterPro"/>
</dbReference>
<dbReference type="InterPro" id="IPR037059">
    <property type="entry name" value="RHD_DNA_bind_dom_sf"/>
</dbReference>
<reference evidence="1" key="1">
    <citation type="submission" date="2021-02" db="EMBL/GenBank/DDBJ databases">
        <authorList>
            <person name="Nowell W R."/>
        </authorList>
    </citation>
    <scope>NUCLEOTIDE SEQUENCE</scope>
</reference>
<evidence type="ECO:0000313" key="1">
    <source>
        <dbReference type="EMBL" id="CAF1260582.1"/>
    </source>
</evidence>
<dbReference type="Gene3D" id="2.60.40.340">
    <property type="entry name" value="Rel homology domain (RHD), DNA-binding domain"/>
    <property type="match status" value="1"/>
</dbReference>
<name>A0A815AS97_9BILA</name>
<proteinExistence type="predicted"/>
<dbReference type="EMBL" id="CAJOBC010018536">
    <property type="protein sequence ID" value="CAF4037610.1"/>
    <property type="molecule type" value="Genomic_DNA"/>
</dbReference>
<dbReference type="EMBL" id="CAJNOQ010010771">
    <property type="protein sequence ID" value="CAF1260582.1"/>
    <property type="molecule type" value="Genomic_DNA"/>
</dbReference>
<dbReference type="Proteomes" id="UP000681722">
    <property type="component" value="Unassembled WGS sequence"/>
</dbReference>
<organism evidence="1 3">
    <name type="scientific">Didymodactylos carnosus</name>
    <dbReference type="NCBI Taxonomy" id="1234261"/>
    <lineage>
        <taxon>Eukaryota</taxon>
        <taxon>Metazoa</taxon>
        <taxon>Spiralia</taxon>
        <taxon>Gnathifera</taxon>
        <taxon>Rotifera</taxon>
        <taxon>Eurotatoria</taxon>
        <taxon>Bdelloidea</taxon>
        <taxon>Philodinida</taxon>
        <taxon>Philodinidae</taxon>
        <taxon>Didymodactylos</taxon>
    </lineage>
</organism>